<dbReference type="EMBL" id="JAHHHN010000014">
    <property type="protein sequence ID" value="MBW4563615.1"/>
    <property type="molecule type" value="Genomic_DNA"/>
</dbReference>
<protein>
    <submittedName>
        <fullName evidence="1">Uncharacterized protein</fullName>
    </submittedName>
</protein>
<sequence>MMQNLSQMTNTELKRFLSENRNNEEAFRAALEVLMSRRDPATQQPYPFDLENPETQVEALLREKLAQSE</sequence>
<comment type="caution">
    <text evidence="1">The sequence shown here is derived from an EMBL/GenBank/DDBJ whole genome shotgun (WGS) entry which is preliminary data.</text>
</comment>
<evidence type="ECO:0000313" key="2">
    <source>
        <dbReference type="Proteomes" id="UP000715781"/>
    </source>
</evidence>
<name>A0A951UIS7_9NOST</name>
<evidence type="ECO:0000313" key="1">
    <source>
        <dbReference type="EMBL" id="MBW4563615.1"/>
    </source>
</evidence>
<reference evidence="1" key="1">
    <citation type="submission" date="2021-05" db="EMBL/GenBank/DDBJ databases">
        <authorList>
            <person name="Pietrasiak N."/>
            <person name="Ward R."/>
            <person name="Stajich J.E."/>
            <person name="Kurbessoian T."/>
        </authorList>
    </citation>
    <scope>NUCLEOTIDE SEQUENCE</scope>
    <source>
        <strain evidence="1">JT2-VF2</strain>
    </source>
</reference>
<dbReference type="InterPro" id="IPR054053">
    <property type="entry name" value="DUF6887"/>
</dbReference>
<dbReference type="Pfam" id="PF21826">
    <property type="entry name" value="DUF6887"/>
    <property type="match status" value="1"/>
</dbReference>
<accession>A0A951UIS7</accession>
<organism evidence="1 2">
    <name type="scientific">Mojavia pulchra JT2-VF2</name>
    <dbReference type="NCBI Taxonomy" id="287848"/>
    <lineage>
        <taxon>Bacteria</taxon>
        <taxon>Bacillati</taxon>
        <taxon>Cyanobacteriota</taxon>
        <taxon>Cyanophyceae</taxon>
        <taxon>Nostocales</taxon>
        <taxon>Nostocaceae</taxon>
    </lineage>
</organism>
<proteinExistence type="predicted"/>
<dbReference type="AlphaFoldDB" id="A0A951UIS7"/>
<dbReference type="Proteomes" id="UP000715781">
    <property type="component" value="Unassembled WGS sequence"/>
</dbReference>
<gene>
    <name evidence="1" type="ORF">KME32_21220</name>
</gene>
<reference evidence="1" key="2">
    <citation type="journal article" date="2022" name="Microbiol. Resour. Announc.">
        <title>Metagenome Sequencing to Explore Phylogenomics of Terrestrial Cyanobacteria.</title>
        <authorList>
            <person name="Ward R.D."/>
            <person name="Stajich J.E."/>
            <person name="Johansen J.R."/>
            <person name="Huntemann M."/>
            <person name="Clum A."/>
            <person name="Foster B."/>
            <person name="Foster B."/>
            <person name="Roux S."/>
            <person name="Palaniappan K."/>
            <person name="Varghese N."/>
            <person name="Mukherjee S."/>
            <person name="Reddy T.B.K."/>
            <person name="Daum C."/>
            <person name="Copeland A."/>
            <person name="Chen I.A."/>
            <person name="Ivanova N.N."/>
            <person name="Kyrpides N.C."/>
            <person name="Shapiro N."/>
            <person name="Eloe-Fadrosh E.A."/>
            <person name="Pietrasiak N."/>
        </authorList>
    </citation>
    <scope>NUCLEOTIDE SEQUENCE</scope>
    <source>
        <strain evidence="1">JT2-VF2</strain>
    </source>
</reference>